<dbReference type="CDD" id="cd03784">
    <property type="entry name" value="GT1_Gtf-like"/>
    <property type="match status" value="1"/>
</dbReference>
<dbReference type="PANTHER" id="PTHR48043:SF32">
    <property type="entry name" value="UDP-GLUCURONOSYLTRANSFERASE"/>
    <property type="match status" value="1"/>
</dbReference>
<dbReference type="PANTHER" id="PTHR48043">
    <property type="entry name" value="EG:EG0003.4 PROTEIN-RELATED"/>
    <property type="match status" value="1"/>
</dbReference>
<dbReference type="Pfam" id="PF00201">
    <property type="entry name" value="UDPGT"/>
    <property type="match status" value="1"/>
</dbReference>
<comment type="catalytic activity">
    <reaction evidence="5">
        <text>glucuronate acceptor + UDP-alpha-D-glucuronate = acceptor beta-D-glucuronoside + UDP + H(+)</text>
        <dbReference type="Rhea" id="RHEA:21032"/>
        <dbReference type="ChEBI" id="CHEBI:15378"/>
        <dbReference type="ChEBI" id="CHEBI:58052"/>
        <dbReference type="ChEBI" id="CHEBI:58223"/>
        <dbReference type="ChEBI" id="CHEBI:132367"/>
        <dbReference type="ChEBI" id="CHEBI:132368"/>
        <dbReference type="EC" id="2.4.1.17"/>
    </reaction>
</comment>
<evidence type="ECO:0000256" key="5">
    <source>
        <dbReference type="RuleBase" id="RU362059"/>
    </source>
</evidence>
<dbReference type="SUPFAM" id="SSF53756">
    <property type="entry name" value="UDP-Glycosyltransferase/glycogen phosphorylase"/>
    <property type="match status" value="1"/>
</dbReference>
<reference evidence="6" key="1">
    <citation type="submission" date="2021-02" db="EMBL/GenBank/DDBJ databases">
        <title>Comparative genomics reveals that relaxation of natural selection precedes convergent phenotypic evolution of cavefish.</title>
        <authorList>
            <person name="Peng Z."/>
        </authorList>
    </citation>
    <scope>NUCLEOTIDE SEQUENCE</scope>
    <source>
        <tissue evidence="6">Muscle</tissue>
    </source>
</reference>
<dbReference type="InterPro" id="IPR002213">
    <property type="entry name" value="UDP_glucos_trans"/>
</dbReference>
<evidence type="ECO:0000313" key="6">
    <source>
        <dbReference type="EMBL" id="KAI7813777.1"/>
    </source>
</evidence>
<keyword evidence="7" id="KW-1185">Reference proteome</keyword>
<keyword evidence="5" id="KW-1133">Transmembrane helix</keyword>
<keyword evidence="5" id="KW-0812">Transmembrane</keyword>
<dbReference type="AlphaFoldDB" id="A0A9W8CBK3"/>
<gene>
    <name evidence="6" type="ORF">IRJ41_001159</name>
</gene>
<accession>A0A9W8CBK3</accession>
<protein>
    <recommendedName>
        <fullName evidence="5">UDP-glucuronosyltransferase</fullName>
        <ecNumber evidence="5">2.4.1.17</ecNumber>
    </recommendedName>
</protein>
<comment type="similarity">
    <text evidence="1 4">Belongs to the UDP-glycosyltransferase family.</text>
</comment>
<evidence type="ECO:0000256" key="3">
    <source>
        <dbReference type="ARBA" id="ARBA00022679"/>
    </source>
</evidence>
<dbReference type="GO" id="GO:0016020">
    <property type="term" value="C:membrane"/>
    <property type="evidence" value="ECO:0007669"/>
    <property type="project" value="UniProtKB-SubCell"/>
</dbReference>
<keyword evidence="2 4" id="KW-0328">Glycosyltransferase</keyword>
<dbReference type="GO" id="GO:0015020">
    <property type="term" value="F:glucuronosyltransferase activity"/>
    <property type="evidence" value="ECO:0007669"/>
    <property type="project" value="UniProtKB-EC"/>
</dbReference>
<sequence>MKLLHSVVLNLKYNLKRVQQHVWVLAILTSHLWLSPLPGNCQNSSRILVVPVDGSHWLNIEIILKELHSQGHNLTVMRSNSSWYIPEKSLFYSTIFMRSLQDEIDLDIYIKMLRENLDGHSILAKELMLMFEDHAFMARLKEAKYDLILTDPGIPTGIFFGHYLNLPMVYNVWWINTGDSHFKFAPSPLSYVPMTGSELHDRMSFMQRIENTLLYLSSVLQQHLIINRPYRKLLDRYFQPGTTVIFMQLAADMCLVRADFVFELPRPTLPNVVYIGGFHCKPSKPLPAYLEEFVQASGEHGVVIMSLGTLISALPRKVTEYLGEKPSTLGNNTLLVKWLPQNDLLGHSKTRAFVAHGGTNGVYEAIYHGIPVLGLPLLFDQFDNILCLKVRGAARMLEVATLTKDDFLEAIKDILENRTYHENMLNLYAIFWIEYVIRHKGAPHLQTEAYRMSWYAYYSLDVACFLLAILASCLWMFLYLCKFLFLHFFTKKNKQE</sequence>
<dbReference type="Gene3D" id="3.40.50.2000">
    <property type="entry name" value="Glycogen Phosphorylase B"/>
    <property type="match status" value="1"/>
</dbReference>
<comment type="caution">
    <text evidence="6">The sequence shown here is derived from an EMBL/GenBank/DDBJ whole genome shotgun (WGS) entry which is preliminary data.</text>
</comment>
<evidence type="ECO:0000313" key="7">
    <source>
        <dbReference type="Proteomes" id="UP001059041"/>
    </source>
</evidence>
<dbReference type="EC" id="2.4.1.17" evidence="5"/>
<name>A0A9W8CBK3_TRIRA</name>
<dbReference type="EMBL" id="JAFHDT010000001">
    <property type="protein sequence ID" value="KAI7813777.1"/>
    <property type="molecule type" value="Genomic_DNA"/>
</dbReference>
<keyword evidence="5" id="KW-0472">Membrane</keyword>
<dbReference type="InterPro" id="IPR035595">
    <property type="entry name" value="UDP_glycos_trans_CS"/>
</dbReference>
<comment type="subcellular location">
    <subcellularLocation>
        <location evidence="5">Membrane</location>
        <topology evidence="5">Single-pass membrane protein</topology>
    </subcellularLocation>
</comment>
<dbReference type="InterPro" id="IPR050271">
    <property type="entry name" value="UDP-glycosyltransferase"/>
</dbReference>
<evidence type="ECO:0000256" key="4">
    <source>
        <dbReference type="RuleBase" id="RU003718"/>
    </source>
</evidence>
<organism evidence="6 7">
    <name type="scientific">Triplophysa rosa</name>
    <name type="common">Cave loach</name>
    <dbReference type="NCBI Taxonomy" id="992332"/>
    <lineage>
        <taxon>Eukaryota</taxon>
        <taxon>Metazoa</taxon>
        <taxon>Chordata</taxon>
        <taxon>Craniata</taxon>
        <taxon>Vertebrata</taxon>
        <taxon>Euteleostomi</taxon>
        <taxon>Actinopterygii</taxon>
        <taxon>Neopterygii</taxon>
        <taxon>Teleostei</taxon>
        <taxon>Ostariophysi</taxon>
        <taxon>Cypriniformes</taxon>
        <taxon>Nemacheilidae</taxon>
        <taxon>Triplophysa</taxon>
    </lineage>
</organism>
<evidence type="ECO:0000256" key="1">
    <source>
        <dbReference type="ARBA" id="ARBA00009995"/>
    </source>
</evidence>
<proteinExistence type="inferred from homology"/>
<evidence type="ECO:0000256" key="2">
    <source>
        <dbReference type="ARBA" id="ARBA00022676"/>
    </source>
</evidence>
<keyword evidence="3 4" id="KW-0808">Transferase</keyword>
<feature type="transmembrane region" description="Helical" evidence="5">
    <location>
        <begin position="455"/>
        <end position="485"/>
    </location>
</feature>
<dbReference type="Proteomes" id="UP001059041">
    <property type="component" value="Linkage Group LG1"/>
</dbReference>
<dbReference type="PROSITE" id="PS00375">
    <property type="entry name" value="UDPGT"/>
    <property type="match status" value="1"/>
</dbReference>